<dbReference type="Gene3D" id="2.40.40.10">
    <property type="entry name" value="RlpA-like domain"/>
    <property type="match status" value="1"/>
</dbReference>
<dbReference type="CDD" id="cd22268">
    <property type="entry name" value="DPBB_RlpA-like"/>
    <property type="match status" value="1"/>
</dbReference>
<gene>
    <name evidence="4" type="ORF">UT11_C0022G0015</name>
</gene>
<keyword evidence="2" id="KW-0812">Transmembrane</keyword>
<dbReference type="Pfam" id="PF03330">
    <property type="entry name" value="DPBB_1"/>
    <property type="match status" value="1"/>
</dbReference>
<evidence type="ECO:0000313" key="4">
    <source>
        <dbReference type="EMBL" id="KKQ89612.1"/>
    </source>
</evidence>
<dbReference type="PANTHER" id="PTHR34183:SF8">
    <property type="entry name" value="ENDOLYTIC PEPTIDOGLYCAN TRANSGLYCOSYLASE RLPA-RELATED"/>
    <property type="match status" value="1"/>
</dbReference>
<keyword evidence="1" id="KW-0732">Signal</keyword>
<keyword evidence="4" id="KW-0449">Lipoprotein</keyword>
<evidence type="ECO:0000256" key="2">
    <source>
        <dbReference type="SAM" id="Phobius"/>
    </source>
</evidence>
<dbReference type="SMART" id="SM01208">
    <property type="entry name" value="G5"/>
    <property type="match status" value="1"/>
</dbReference>
<protein>
    <submittedName>
        <fullName evidence="4">Rare lipoprotein A</fullName>
    </submittedName>
</protein>
<feature type="transmembrane region" description="Helical" evidence="2">
    <location>
        <begin position="27"/>
        <end position="46"/>
    </location>
</feature>
<accession>A0A0G0LF10</accession>
<evidence type="ECO:0000256" key="1">
    <source>
        <dbReference type="ARBA" id="ARBA00022729"/>
    </source>
</evidence>
<sequence>MDVRWLWKIAVNKLVTMKKFIQKYWKTYLFFVATMGVAFLVNGAIIKPRPPHAGISEAGSEVKSVTVEFSVSSKPGSYDFKELANIPKQLISEPKTYVGSFLYKNPQELLNSVNAEYDEKAIIVETGVPAKFGVGYNEVLVFEPQNVFYDIGGTQGVLSTWAGTVNELITQIREEKGVMIGEGDVVDPPRDSVITKSDLFVLNVTPVENTQVEESEKISFKTIIKKDPELEKGKKVTEQAGQLGKKVFRYDLRREMNNDKWYVVAKDLVSSEVVKEPVDEVIVEGTKIILYGTGKATFYNSKVAAHKELPFGTKVRVVNLANGKETVVTIGDRGPFGPGRIIDLPTDKFAEIASVGQGIIDVRLEKVSE</sequence>
<reference evidence="4 5" key="1">
    <citation type="journal article" date="2015" name="Nature">
        <title>rRNA introns, odd ribosomes, and small enigmatic genomes across a large radiation of phyla.</title>
        <authorList>
            <person name="Brown C.T."/>
            <person name="Hug L.A."/>
            <person name="Thomas B.C."/>
            <person name="Sharon I."/>
            <person name="Castelle C.J."/>
            <person name="Singh A."/>
            <person name="Wilkins M.J."/>
            <person name="Williams K.H."/>
            <person name="Banfield J.F."/>
        </authorList>
    </citation>
    <scope>NUCLEOTIDE SEQUENCE [LARGE SCALE GENOMIC DNA]</scope>
</reference>
<dbReference type="PANTHER" id="PTHR34183">
    <property type="entry name" value="ENDOLYTIC PEPTIDOGLYCAN TRANSGLYCOSYLASE RLPA"/>
    <property type="match status" value="1"/>
</dbReference>
<dbReference type="InterPro" id="IPR011098">
    <property type="entry name" value="G5_dom"/>
</dbReference>
<dbReference type="Proteomes" id="UP000033934">
    <property type="component" value="Unassembled WGS sequence"/>
</dbReference>
<evidence type="ECO:0000313" key="5">
    <source>
        <dbReference type="Proteomes" id="UP000033934"/>
    </source>
</evidence>
<dbReference type="PROSITE" id="PS51109">
    <property type="entry name" value="G5"/>
    <property type="match status" value="1"/>
</dbReference>
<proteinExistence type="predicted"/>
<dbReference type="Gene3D" id="2.20.230.10">
    <property type="entry name" value="Resuscitation-promoting factor rpfb"/>
    <property type="match status" value="1"/>
</dbReference>
<feature type="domain" description="G5" evidence="3">
    <location>
        <begin position="204"/>
        <end position="288"/>
    </location>
</feature>
<keyword evidence="2" id="KW-0472">Membrane</keyword>
<dbReference type="SUPFAM" id="SSF50685">
    <property type="entry name" value="Barwin-like endoglucanases"/>
    <property type="match status" value="1"/>
</dbReference>
<dbReference type="AlphaFoldDB" id="A0A0G0LF10"/>
<dbReference type="EMBL" id="LBVO01000022">
    <property type="protein sequence ID" value="KKQ89612.1"/>
    <property type="molecule type" value="Genomic_DNA"/>
</dbReference>
<organism evidence="4 5">
    <name type="scientific">Berkelbacteria bacterium GW2011_GWA2_38_9</name>
    <dbReference type="NCBI Taxonomy" id="1618334"/>
    <lineage>
        <taxon>Bacteria</taxon>
        <taxon>Candidatus Berkelbacteria</taxon>
    </lineage>
</organism>
<comment type="caution">
    <text evidence="4">The sequence shown here is derived from an EMBL/GenBank/DDBJ whole genome shotgun (WGS) entry which is preliminary data.</text>
</comment>
<dbReference type="InterPro" id="IPR036908">
    <property type="entry name" value="RlpA-like_sf"/>
</dbReference>
<evidence type="ECO:0000259" key="3">
    <source>
        <dbReference type="PROSITE" id="PS51109"/>
    </source>
</evidence>
<keyword evidence="2" id="KW-1133">Transmembrane helix</keyword>
<dbReference type="InterPro" id="IPR007137">
    <property type="entry name" value="DUF348"/>
</dbReference>
<dbReference type="InterPro" id="IPR009009">
    <property type="entry name" value="RlpA-like_DPBB"/>
</dbReference>
<name>A0A0G0LF10_9BACT</name>
<dbReference type="Pfam" id="PF07501">
    <property type="entry name" value="G5"/>
    <property type="match status" value="1"/>
</dbReference>
<dbReference type="Pfam" id="PF03990">
    <property type="entry name" value="DUF348"/>
    <property type="match status" value="1"/>
</dbReference>